<accession>A0AC58RTI0</accession>
<evidence type="ECO:0000313" key="1">
    <source>
        <dbReference type="Proteomes" id="UP000790787"/>
    </source>
</evidence>
<reference evidence="2" key="2">
    <citation type="submission" date="2025-08" db="UniProtKB">
        <authorList>
            <consortium name="RefSeq"/>
        </authorList>
    </citation>
    <scope>IDENTIFICATION</scope>
    <source>
        <tissue evidence="2">Leaf</tissue>
    </source>
</reference>
<sequence>MDSRPDSIQKPEENENIKTKIEELDAVELFTQWPERKVYVGANLSHDTKEYEAVIASLELARKLGINQIVIKSDSQLVVNQMLGTYTAREARMQQYLEKIKRITSTPYHPEGNGQAESKNKVIVNNLKKRLEESKGNWPELLPGVLWAYRTTTKTSTGENTVLIGIWS</sequence>
<name>A0AC58RTI0_TOBAC</name>
<evidence type="ECO:0000313" key="2">
    <source>
        <dbReference type="RefSeq" id="XP_075076031.1"/>
    </source>
</evidence>
<gene>
    <name evidence="2" type="primary">LOC142162889</name>
</gene>
<keyword evidence="1" id="KW-1185">Reference proteome</keyword>
<dbReference type="RefSeq" id="XP_075076031.1">
    <property type="nucleotide sequence ID" value="XM_075219930.1"/>
</dbReference>
<proteinExistence type="predicted"/>
<dbReference type="Proteomes" id="UP000790787">
    <property type="component" value="Chromosome 1"/>
</dbReference>
<reference evidence="1" key="1">
    <citation type="journal article" date="2014" name="Nat. Commun.">
        <title>The tobacco genome sequence and its comparison with those of tomato and potato.</title>
        <authorList>
            <person name="Sierro N."/>
            <person name="Battey J.N."/>
            <person name="Ouadi S."/>
            <person name="Bakaher N."/>
            <person name="Bovet L."/>
            <person name="Willig A."/>
            <person name="Goepfert S."/>
            <person name="Peitsch M.C."/>
            <person name="Ivanov N.V."/>
        </authorList>
    </citation>
    <scope>NUCLEOTIDE SEQUENCE [LARGE SCALE GENOMIC DNA]</scope>
</reference>
<protein>
    <submittedName>
        <fullName evidence="2">Uncharacterized protein LOC142162889</fullName>
    </submittedName>
</protein>
<organism evidence="1 2">
    <name type="scientific">Nicotiana tabacum</name>
    <name type="common">Common tobacco</name>
    <dbReference type="NCBI Taxonomy" id="4097"/>
    <lineage>
        <taxon>Eukaryota</taxon>
        <taxon>Viridiplantae</taxon>
        <taxon>Streptophyta</taxon>
        <taxon>Embryophyta</taxon>
        <taxon>Tracheophyta</taxon>
        <taxon>Spermatophyta</taxon>
        <taxon>Magnoliopsida</taxon>
        <taxon>eudicotyledons</taxon>
        <taxon>Gunneridae</taxon>
        <taxon>Pentapetalae</taxon>
        <taxon>asterids</taxon>
        <taxon>lamiids</taxon>
        <taxon>Solanales</taxon>
        <taxon>Solanaceae</taxon>
        <taxon>Nicotianoideae</taxon>
        <taxon>Nicotianeae</taxon>
        <taxon>Nicotiana</taxon>
    </lineage>
</organism>